<dbReference type="GO" id="GO:0009279">
    <property type="term" value="C:cell outer membrane"/>
    <property type="evidence" value="ECO:0007669"/>
    <property type="project" value="UniProtKB-SubCell"/>
</dbReference>
<accession>A0A7Y9WC80</accession>
<dbReference type="EMBL" id="JACCAU010000001">
    <property type="protein sequence ID" value="NYH17563.1"/>
    <property type="molecule type" value="Genomic_DNA"/>
</dbReference>
<evidence type="ECO:0000256" key="2">
    <source>
        <dbReference type="ARBA" id="ARBA00005722"/>
    </source>
</evidence>
<dbReference type="Pfam" id="PF06629">
    <property type="entry name" value="MipA"/>
    <property type="match status" value="1"/>
</dbReference>
<evidence type="ECO:0000256" key="6">
    <source>
        <dbReference type="SAM" id="SignalP"/>
    </source>
</evidence>
<reference evidence="7 8" key="1">
    <citation type="submission" date="2020-07" db="EMBL/GenBank/DDBJ databases">
        <title>Exploring microbial biodiversity for novel pathways involved in the catabolism of aromatic compounds derived from lignin.</title>
        <authorList>
            <person name="Elkins J."/>
        </authorList>
    </citation>
    <scope>NUCLEOTIDE SEQUENCE [LARGE SCALE GENOMIC DNA]</scope>
    <source>
        <strain evidence="7 8">H2C3B</strain>
    </source>
</reference>
<sequence length="257" mass="27783">MRKRLLTLCIPLFGLTCSSLTYAENFYTFSLAGGVGPRYQGSRDYRPFVAPLISAEFSNGIFLSPTDGLGYKHDFANGLFASAALTYDFGRTDRNRADLPGSDYLRGMGRIPGSVMMSFTVGAHVFGESTISVTLDQPVTHTNRGTSGHFDVVVPVLQTADNIINVSGSLHAGSGRYTQTFFGVTDAQSLASGFRPYSVKGGFDSAKVSLGWTYMISPRWSVHTEGGVTRLLGASANSPIVQSKNNYFAITAISYRY</sequence>
<evidence type="ECO:0000313" key="7">
    <source>
        <dbReference type="EMBL" id="NYH17563.1"/>
    </source>
</evidence>
<name>A0A7Y9WC80_9BURK</name>
<evidence type="ECO:0000256" key="4">
    <source>
        <dbReference type="ARBA" id="ARBA00023136"/>
    </source>
</evidence>
<organism evidence="7 8">
    <name type="scientific">Paraburkholderia bryophila</name>
    <dbReference type="NCBI Taxonomy" id="420952"/>
    <lineage>
        <taxon>Bacteria</taxon>
        <taxon>Pseudomonadati</taxon>
        <taxon>Pseudomonadota</taxon>
        <taxon>Betaproteobacteria</taxon>
        <taxon>Burkholderiales</taxon>
        <taxon>Burkholderiaceae</taxon>
        <taxon>Paraburkholderia</taxon>
    </lineage>
</organism>
<feature type="chain" id="PRO_5031385638" evidence="6">
    <location>
        <begin position="24"/>
        <end position="257"/>
    </location>
</feature>
<dbReference type="Proteomes" id="UP000572540">
    <property type="component" value="Unassembled WGS sequence"/>
</dbReference>
<dbReference type="PANTHER" id="PTHR38776:SF1">
    <property type="entry name" value="MLTA-INTERACTING PROTEIN-RELATED"/>
    <property type="match status" value="1"/>
</dbReference>
<dbReference type="RefSeq" id="WP_373565725.1">
    <property type="nucleotide sequence ID" value="NZ_JACCAU010000001.1"/>
</dbReference>
<keyword evidence="5" id="KW-0998">Cell outer membrane</keyword>
<protein>
    <submittedName>
        <fullName evidence="7">Outer membrane scaffolding protein for murein synthesis (MipA/OmpV family)</fullName>
    </submittedName>
</protein>
<gene>
    <name evidence="7" type="ORF">GGD41_004791</name>
</gene>
<feature type="signal peptide" evidence="6">
    <location>
        <begin position="1"/>
        <end position="23"/>
    </location>
</feature>
<evidence type="ECO:0000313" key="8">
    <source>
        <dbReference type="Proteomes" id="UP000572540"/>
    </source>
</evidence>
<comment type="similarity">
    <text evidence="2">Belongs to the MipA/OmpV family.</text>
</comment>
<evidence type="ECO:0000256" key="3">
    <source>
        <dbReference type="ARBA" id="ARBA00022729"/>
    </source>
</evidence>
<dbReference type="PANTHER" id="PTHR38776">
    <property type="entry name" value="MLTA-INTERACTING PROTEIN-RELATED"/>
    <property type="match status" value="1"/>
</dbReference>
<comment type="subcellular location">
    <subcellularLocation>
        <location evidence="1">Cell outer membrane</location>
    </subcellularLocation>
</comment>
<keyword evidence="4" id="KW-0472">Membrane</keyword>
<dbReference type="InterPro" id="IPR010583">
    <property type="entry name" value="MipA"/>
</dbReference>
<dbReference type="AlphaFoldDB" id="A0A7Y9WC80"/>
<evidence type="ECO:0000256" key="5">
    <source>
        <dbReference type="ARBA" id="ARBA00023237"/>
    </source>
</evidence>
<comment type="caution">
    <text evidence="7">The sequence shown here is derived from an EMBL/GenBank/DDBJ whole genome shotgun (WGS) entry which is preliminary data.</text>
</comment>
<keyword evidence="3 6" id="KW-0732">Signal</keyword>
<proteinExistence type="inferred from homology"/>
<evidence type="ECO:0000256" key="1">
    <source>
        <dbReference type="ARBA" id="ARBA00004442"/>
    </source>
</evidence>